<sequence length="752" mass="78310">MTTTTPAARTVAGPTTADTHCPYCALQCAMSLAAEPDRTVTVAPRQFPTNRGGLCQKGWTSAAVLGAPDRLTTPLLRGTDGELHPASWDEALDVVARSVVGIQQTHGRDAVAVFGGGGLTNEKAYALGKFARTVLRTANIDYNGRFCMASAAAGANRAFGVDRGLPFPLTDLAGADAVLLLGSNLAETMPPSVQHLTGVRSRGGLVVVDPRRSATAALTGEPHDVPAAGGAGPVGDQGVHVQPVPGTDLVVLLALLHVVVTEGLLDMEFVTARTTGFGDVRRSVAAWWPERAETVCGVPAERLRHVARLLAAASPARGGAGAYVLTGRGVEQSTQGTATVTAAINLALALGLPGRRGSGYGAVTGQGNGQGGREHGQKADQLPGYRSITDPAARAHVAAVWGVAPASIPGPGRPAVELLQSLGVRGAGADTEDGRPRALLVHGSNLVVSAPDAQRVEAKLRALDLLVVCDVVPSETALLADVVLPVTQWAEEEGTMTSLEGRVIRRRQVLAPPGEARSELWVLAELARRLGSTVAFPTEPATVFAELARASAGGVADYSGLSHARLDTDEAAGGPGLFWPVPASDDAAAPHPGTPRLFLDRFGTPDGRARMVAVDHVGPSDDVRADAPVYLVTGRVLQHYQSGAQTRRVPELVRVAAAPFVEMHPLLGARLGIADGERVRLTSSRGHVEAATRWTDRIRPDTVFMPFHWGGAGSVNRVTTDATDPVSGMPEFKVCAVEVRRAERADGTEVVA</sequence>
<accession>A0ABR8Z5Z6</accession>
<dbReference type="InterPro" id="IPR006963">
    <property type="entry name" value="Mopterin_OxRdtase_4Fe-4S_dom"/>
</dbReference>
<dbReference type="InterPro" id="IPR009010">
    <property type="entry name" value="Asp_de-COase-like_dom_sf"/>
</dbReference>
<name>A0ABR8Z5Z6_9MICO</name>
<dbReference type="PANTHER" id="PTHR43105">
    <property type="entry name" value="RESPIRATORY NITRATE REDUCTASE"/>
    <property type="match status" value="1"/>
</dbReference>
<evidence type="ECO:0000313" key="7">
    <source>
        <dbReference type="Proteomes" id="UP000661894"/>
    </source>
</evidence>
<dbReference type="SUPFAM" id="SSF53706">
    <property type="entry name" value="Formate dehydrogenase/DMSO reductase, domains 1-3"/>
    <property type="match status" value="1"/>
</dbReference>
<keyword evidence="1" id="KW-0004">4Fe-4S</keyword>
<dbReference type="PROSITE" id="PS51669">
    <property type="entry name" value="4FE4S_MOW_BIS_MGD"/>
    <property type="match status" value="1"/>
</dbReference>
<dbReference type="Pfam" id="PF04879">
    <property type="entry name" value="Molybdop_Fe4S4"/>
    <property type="match status" value="1"/>
</dbReference>
<dbReference type="InterPro" id="IPR050123">
    <property type="entry name" value="Prok_molybdopt-oxidoreductase"/>
</dbReference>
<evidence type="ECO:0000313" key="6">
    <source>
        <dbReference type="EMBL" id="MBD8063761.1"/>
    </source>
</evidence>
<dbReference type="CDD" id="cd00508">
    <property type="entry name" value="MopB_CT_Fdh-Nap-like"/>
    <property type="match status" value="1"/>
</dbReference>
<evidence type="ECO:0000256" key="1">
    <source>
        <dbReference type="ARBA" id="ARBA00022485"/>
    </source>
</evidence>
<comment type="caution">
    <text evidence="6">The sequence shown here is derived from an EMBL/GenBank/DDBJ whole genome shotgun (WGS) entry which is preliminary data.</text>
</comment>
<dbReference type="InterPro" id="IPR006657">
    <property type="entry name" value="MoPterin_dinucl-bd_dom"/>
</dbReference>
<keyword evidence="2" id="KW-0479">Metal-binding</keyword>
<dbReference type="Pfam" id="PF00384">
    <property type="entry name" value="Molybdopterin"/>
    <property type="match status" value="1"/>
</dbReference>
<dbReference type="Gene3D" id="3.40.228.10">
    <property type="entry name" value="Dimethylsulfoxide Reductase, domain 2"/>
    <property type="match status" value="1"/>
</dbReference>
<feature type="domain" description="4Fe-4S Mo/W bis-MGD-type" evidence="5">
    <location>
        <begin position="14"/>
        <end position="69"/>
    </location>
</feature>
<reference evidence="6 7" key="1">
    <citation type="submission" date="2020-08" db="EMBL/GenBank/DDBJ databases">
        <title>A Genomic Blueprint of the Chicken Gut Microbiome.</title>
        <authorList>
            <person name="Gilroy R."/>
            <person name="Ravi A."/>
            <person name="Getino M."/>
            <person name="Pursley I."/>
            <person name="Horton D.L."/>
            <person name="Alikhan N.-F."/>
            <person name="Baker D."/>
            <person name="Gharbi K."/>
            <person name="Hall N."/>
            <person name="Watson M."/>
            <person name="Adriaenssens E.M."/>
            <person name="Foster-Nyarko E."/>
            <person name="Jarju S."/>
            <person name="Secka A."/>
            <person name="Antonio M."/>
            <person name="Oren A."/>
            <person name="Chaudhuri R."/>
            <person name="La Ragione R.M."/>
            <person name="Hildebrand F."/>
            <person name="Pallen M.J."/>
        </authorList>
    </citation>
    <scope>NUCLEOTIDE SEQUENCE [LARGE SCALE GENOMIC DNA]</scope>
    <source>
        <strain evidence="6 7">Sa1BUA1</strain>
    </source>
</reference>
<dbReference type="Proteomes" id="UP000661894">
    <property type="component" value="Unassembled WGS sequence"/>
</dbReference>
<dbReference type="SUPFAM" id="SSF50692">
    <property type="entry name" value="ADC-like"/>
    <property type="match status" value="1"/>
</dbReference>
<dbReference type="EMBL" id="JACSPO010000017">
    <property type="protein sequence ID" value="MBD8063761.1"/>
    <property type="molecule type" value="Genomic_DNA"/>
</dbReference>
<dbReference type="Gene3D" id="2.40.40.20">
    <property type="match status" value="1"/>
</dbReference>
<organism evidence="6 7">
    <name type="scientific">Oceanitalea stevensii</name>
    <dbReference type="NCBI Taxonomy" id="2763072"/>
    <lineage>
        <taxon>Bacteria</taxon>
        <taxon>Bacillati</taxon>
        <taxon>Actinomycetota</taxon>
        <taxon>Actinomycetes</taxon>
        <taxon>Micrococcales</taxon>
        <taxon>Bogoriellaceae</taxon>
        <taxon>Georgenia</taxon>
    </lineage>
</organism>
<keyword evidence="3" id="KW-0408">Iron</keyword>
<gene>
    <name evidence="6" type="ORF">H9624_15695</name>
</gene>
<evidence type="ECO:0000259" key="5">
    <source>
        <dbReference type="PROSITE" id="PS51669"/>
    </source>
</evidence>
<evidence type="ECO:0000256" key="3">
    <source>
        <dbReference type="ARBA" id="ARBA00023004"/>
    </source>
</evidence>
<protein>
    <submittedName>
        <fullName evidence="6">Molybdopterin oxidoreductase family protein</fullName>
    </submittedName>
</protein>
<dbReference type="RefSeq" id="WP_251840856.1">
    <property type="nucleotide sequence ID" value="NZ_JACSPO010000017.1"/>
</dbReference>
<dbReference type="SMART" id="SM00926">
    <property type="entry name" value="Molybdop_Fe4S4"/>
    <property type="match status" value="1"/>
</dbReference>
<dbReference type="Gene3D" id="3.40.50.740">
    <property type="match status" value="1"/>
</dbReference>
<dbReference type="Gene3D" id="2.20.25.90">
    <property type="entry name" value="ADC-like domains"/>
    <property type="match status" value="1"/>
</dbReference>
<dbReference type="PANTHER" id="PTHR43105:SF10">
    <property type="entry name" value="NADH-QUINONE OXIDOREDUCTASE SUBUNIT G"/>
    <property type="match status" value="1"/>
</dbReference>
<dbReference type="Pfam" id="PF01568">
    <property type="entry name" value="Molydop_binding"/>
    <property type="match status" value="1"/>
</dbReference>
<proteinExistence type="predicted"/>
<evidence type="ECO:0000256" key="2">
    <source>
        <dbReference type="ARBA" id="ARBA00022723"/>
    </source>
</evidence>
<dbReference type="InterPro" id="IPR006656">
    <property type="entry name" value="Mopterin_OxRdtase"/>
</dbReference>
<keyword evidence="4" id="KW-0411">Iron-sulfur</keyword>
<evidence type="ECO:0000256" key="4">
    <source>
        <dbReference type="ARBA" id="ARBA00023014"/>
    </source>
</evidence>
<keyword evidence="7" id="KW-1185">Reference proteome</keyword>